<dbReference type="FunCoup" id="A0A671VET1">
    <property type="interactions" value="26"/>
</dbReference>
<dbReference type="SUPFAM" id="SSF47986">
    <property type="entry name" value="DEATH domain"/>
    <property type="match status" value="1"/>
</dbReference>
<organism evidence="2 3">
    <name type="scientific">Sparus aurata</name>
    <name type="common">Gilthead sea bream</name>
    <dbReference type="NCBI Taxonomy" id="8175"/>
    <lineage>
        <taxon>Eukaryota</taxon>
        <taxon>Metazoa</taxon>
        <taxon>Chordata</taxon>
        <taxon>Craniata</taxon>
        <taxon>Vertebrata</taxon>
        <taxon>Euteleostomi</taxon>
        <taxon>Actinopterygii</taxon>
        <taxon>Neopterygii</taxon>
        <taxon>Teleostei</taxon>
        <taxon>Neoteleostei</taxon>
        <taxon>Acanthomorphata</taxon>
        <taxon>Eupercaria</taxon>
        <taxon>Spariformes</taxon>
        <taxon>Sparidae</taxon>
        <taxon>Sparus</taxon>
    </lineage>
</organism>
<name>A0A671VET1_SPAAU</name>
<dbReference type="InterPro" id="IPR004020">
    <property type="entry name" value="DAPIN"/>
</dbReference>
<dbReference type="AlphaFoldDB" id="A0A671VET1"/>
<protein>
    <recommendedName>
        <fullName evidence="1">Pyrin domain-containing protein</fullName>
    </recommendedName>
</protein>
<dbReference type="OMA" id="VEDDKCI"/>
<feature type="domain" description="Pyrin" evidence="1">
    <location>
        <begin position="1"/>
        <end position="96"/>
    </location>
</feature>
<dbReference type="Ensembl" id="ENSSAUT00010026019.1">
    <property type="protein sequence ID" value="ENSSAUP00010024629.1"/>
    <property type="gene ID" value="ENSSAUG00010010794.1"/>
</dbReference>
<evidence type="ECO:0000313" key="2">
    <source>
        <dbReference type="Ensembl" id="ENSSAUP00010024629.1"/>
    </source>
</evidence>
<evidence type="ECO:0000259" key="1">
    <source>
        <dbReference type="PROSITE" id="PS50824"/>
    </source>
</evidence>
<reference evidence="2" key="2">
    <citation type="submission" date="2025-08" db="UniProtKB">
        <authorList>
            <consortium name="Ensembl"/>
        </authorList>
    </citation>
    <scope>IDENTIFICATION</scope>
</reference>
<evidence type="ECO:0000313" key="3">
    <source>
        <dbReference type="Proteomes" id="UP000472265"/>
    </source>
</evidence>
<reference evidence="2" key="3">
    <citation type="submission" date="2025-09" db="UniProtKB">
        <authorList>
            <consortium name="Ensembl"/>
        </authorList>
    </citation>
    <scope>IDENTIFICATION</scope>
</reference>
<dbReference type="InParanoid" id="A0A671VET1"/>
<dbReference type="GeneTree" id="ENSGT01090000260202"/>
<sequence length="111" mass="12667">MAEKKTASIKKVLLDTLEDLGEDEFKKFKWFLQDGGFLGSLPVVRKSQLEKASRTETVDVIIQTYNQHAGEVVKKVLPEINRNDLVEELLRRGEAALLHLAHVINKKNQQQ</sequence>
<dbReference type="Proteomes" id="UP000472265">
    <property type="component" value="Chromosome 12"/>
</dbReference>
<accession>A0A671VET1</accession>
<dbReference type="CDD" id="cd08321">
    <property type="entry name" value="Pyrin_ASC-like"/>
    <property type="match status" value="1"/>
</dbReference>
<dbReference type="InterPro" id="IPR011029">
    <property type="entry name" value="DEATH-like_dom_sf"/>
</dbReference>
<dbReference type="PROSITE" id="PS50824">
    <property type="entry name" value="DAPIN"/>
    <property type="match status" value="1"/>
</dbReference>
<dbReference type="SMART" id="SM01289">
    <property type="entry name" value="PYRIN"/>
    <property type="match status" value="1"/>
</dbReference>
<reference evidence="2" key="1">
    <citation type="submission" date="2021-04" db="EMBL/GenBank/DDBJ databases">
        <authorList>
            <consortium name="Wellcome Sanger Institute Data Sharing"/>
        </authorList>
    </citation>
    <scope>NUCLEOTIDE SEQUENCE [LARGE SCALE GENOMIC DNA]</scope>
</reference>
<dbReference type="Gene3D" id="1.10.533.10">
    <property type="entry name" value="Death Domain, Fas"/>
    <property type="match status" value="1"/>
</dbReference>
<proteinExistence type="predicted"/>
<dbReference type="Pfam" id="PF02758">
    <property type="entry name" value="PYRIN"/>
    <property type="match status" value="1"/>
</dbReference>
<keyword evidence="3" id="KW-1185">Reference proteome</keyword>